<organism evidence="10 11">
    <name type="scientific">Geotrypetes seraphini</name>
    <name type="common">Gaboon caecilian</name>
    <name type="synonym">Caecilia seraphini</name>
    <dbReference type="NCBI Taxonomy" id="260995"/>
    <lineage>
        <taxon>Eukaryota</taxon>
        <taxon>Metazoa</taxon>
        <taxon>Chordata</taxon>
        <taxon>Craniata</taxon>
        <taxon>Vertebrata</taxon>
        <taxon>Euteleostomi</taxon>
        <taxon>Amphibia</taxon>
        <taxon>Gymnophiona</taxon>
        <taxon>Geotrypetes</taxon>
    </lineage>
</organism>
<keyword evidence="3" id="KW-0677">Repeat</keyword>
<dbReference type="KEGG" id="gsh:117346847"/>
<dbReference type="InterPro" id="IPR036055">
    <property type="entry name" value="LDL_receptor-like_sf"/>
</dbReference>
<dbReference type="OrthoDB" id="2019384at2759"/>
<dbReference type="PRINTS" id="PR00261">
    <property type="entry name" value="LDLRECEPTOR"/>
</dbReference>
<dbReference type="InParanoid" id="A0A6P8PBJ5"/>
<proteinExistence type="predicted"/>
<dbReference type="GeneID" id="117346847"/>
<dbReference type="GO" id="GO:0005886">
    <property type="term" value="C:plasma membrane"/>
    <property type="evidence" value="ECO:0007669"/>
    <property type="project" value="TreeGrafter"/>
</dbReference>
<sequence length="212" mass="23120">MTRIHTQRSLDAASFASTLSMVSKEKGEEDCLESCIGACCSRRCVCVSAMALLLLGVIAAVIACAVILGIPKRSPGTRQCIRPDNQTGFLCDDAATCITASQVCDRIKSCEDGEDEETVMCSDLPNNLPGFLIFRCENALTWIFINQKCNGFNNCGDCSDEIGALADCPSCGPQQWICKSVFYQYCSCIPRSLCRDGTQHCTDWSDEYVCPK</sequence>
<evidence type="ECO:0000256" key="8">
    <source>
        <dbReference type="SAM" id="Phobius"/>
    </source>
</evidence>
<evidence type="ECO:0000313" key="11">
    <source>
        <dbReference type="RefSeq" id="XP_033772891.1"/>
    </source>
</evidence>
<feature type="transmembrane region" description="Helical" evidence="8">
    <location>
        <begin position="51"/>
        <end position="70"/>
    </location>
</feature>
<keyword evidence="2 8" id="KW-0812">Transmembrane</keyword>
<keyword evidence="10" id="KW-1185">Reference proteome</keyword>
<dbReference type="SUPFAM" id="SSF57424">
    <property type="entry name" value="LDL receptor-like module"/>
    <property type="match status" value="2"/>
</dbReference>
<evidence type="ECO:0000256" key="7">
    <source>
        <dbReference type="PROSITE-ProRule" id="PRU00124"/>
    </source>
</evidence>
<dbReference type="CTD" id="388633"/>
<evidence type="ECO:0000256" key="1">
    <source>
        <dbReference type="ARBA" id="ARBA00004167"/>
    </source>
</evidence>
<evidence type="ECO:0000256" key="2">
    <source>
        <dbReference type="ARBA" id="ARBA00022692"/>
    </source>
</evidence>
<dbReference type="Gene3D" id="4.10.400.10">
    <property type="entry name" value="Low-density Lipoprotein Receptor"/>
    <property type="match status" value="2"/>
</dbReference>
<comment type="caution">
    <text evidence="7">Lacks conserved residue(s) required for the propagation of feature annotation.</text>
</comment>
<accession>A0A6P8PBJ5</accession>
<dbReference type="InterPro" id="IPR050685">
    <property type="entry name" value="LDLR"/>
</dbReference>
<evidence type="ECO:0000256" key="5">
    <source>
        <dbReference type="ARBA" id="ARBA00023136"/>
    </source>
</evidence>
<keyword evidence="4 8" id="KW-1133">Transmembrane helix</keyword>
<dbReference type="GO" id="GO:0016192">
    <property type="term" value="P:vesicle-mediated transport"/>
    <property type="evidence" value="ECO:0007669"/>
    <property type="project" value="UniProtKB-ARBA"/>
</dbReference>
<gene>
    <name evidence="11" type="primary">LDLRAD1</name>
</gene>
<evidence type="ECO:0000256" key="4">
    <source>
        <dbReference type="ARBA" id="ARBA00022989"/>
    </source>
</evidence>
<dbReference type="SMART" id="SM00192">
    <property type="entry name" value="LDLa"/>
    <property type="match status" value="3"/>
</dbReference>
<evidence type="ECO:0000256" key="3">
    <source>
        <dbReference type="ARBA" id="ARBA00022737"/>
    </source>
</evidence>
<keyword evidence="6" id="KW-1015">Disulfide bond</keyword>
<dbReference type="InterPro" id="IPR002172">
    <property type="entry name" value="LDrepeatLR_classA_rpt"/>
</dbReference>
<dbReference type="InterPro" id="IPR057430">
    <property type="entry name" value="LDLRAD1_C"/>
</dbReference>
<comment type="subcellular location">
    <subcellularLocation>
        <location evidence="1">Membrane</location>
        <topology evidence="1">Single-pass membrane protein</topology>
    </subcellularLocation>
</comment>
<dbReference type="PROSITE" id="PS50068">
    <property type="entry name" value="LDLRA_2"/>
    <property type="match status" value="2"/>
</dbReference>
<feature type="domain" description="LDLRAD1-like C-terminal" evidence="9">
    <location>
        <begin position="169"/>
        <end position="208"/>
    </location>
</feature>
<dbReference type="FunCoup" id="A0A6P8PBJ5">
    <property type="interactions" value="31"/>
</dbReference>
<evidence type="ECO:0000256" key="6">
    <source>
        <dbReference type="ARBA" id="ARBA00023157"/>
    </source>
</evidence>
<dbReference type="AlphaFoldDB" id="A0A6P8PBJ5"/>
<dbReference type="Pfam" id="PF25241">
    <property type="entry name" value="LDLRAD1_C"/>
    <property type="match status" value="1"/>
</dbReference>
<keyword evidence="5 8" id="KW-0472">Membrane</keyword>
<reference evidence="11" key="1">
    <citation type="submission" date="2025-08" db="UniProtKB">
        <authorList>
            <consortium name="RefSeq"/>
        </authorList>
    </citation>
    <scope>IDENTIFICATION</scope>
</reference>
<dbReference type="PANTHER" id="PTHR24270">
    <property type="entry name" value="LOW-DENSITY LIPOPROTEIN RECEPTOR-RELATED"/>
    <property type="match status" value="1"/>
</dbReference>
<keyword evidence="11" id="KW-0675">Receptor</keyword>
<name>A0A6P8PBJ5_GEOSA</name>
<dbReference type="Proteomes" id="UP000515159">
    <property type="component" value="Chromosome 12"/>
</dbReference>
<evidence type="ECO:0000259" key="9">
    <source>
        <dbReference type="Pfam" id="PF25241"/>
    </source>
</evidence>
<keyword evidence="11" id="KW-0449">Lipoprotein</keyword>
<evidence type="ECO:0000313" key="10">
    <source>
        <dbReference type="Proteomes" id="UP000515159"/>
    </source>
</evidence>
<dbReference type="RefSeq" id="XP_033772891.1">
    <property type="nucleotide sequence ID" value="XM_033917000.1"/>
</dbReference>
<protein>
    <submittedName>
        <fullName evidence="11">Low-density lipoprotein receptor class A domain-containing protein 1 isoform X1</fullName>
    </submittedName>
</protein>